<dbReference type="EC" id="2.1.1.63" evidence="9"/>
<evidence type="ECO:0000313" key="12">
    <source>
        <dbReference type="EMBL" id="HJA98090.1"/>
    </source>
</evidence>
<dbReference type="GO" id="GO:0003908">
    <property type="term" value="F:methylated-DNA-[protein]-cysteine S-methyltransferase activity"/>
    <property type="evidence" value="ECO:0007669"/>
    <property type="project" value="UniProtKB-UniRule"/>
</dbReference>
<proteinExistence type="inferred from homology"/>
<dbReference type="InterPro" id="IPR001497">
    <property type="entry name" value="MethylDNA_cys_MeTrfase_AS"/>
</dbReference>
<keyword evidence="5 9" id="KW-0808">Transferase</keyword>
<dbReference type="GO" id="GO:0006307">
    <property type="term" value="P:DNA alkylation repair"/>
    <property type="evidence" value="ECO:0007669"/>
    <property type="project" value="UniProtKB-UniRule"/>
</dbReference>
<dbReference type="InterPro" id="IPR023546">
    <property type="entry name" value="MGMT"/>
</dbReference>
<evidence type="ECO:0000259" key="10">
    <source>
        <dbReference type="Pfam" id="PF01035"/>
    </source>
</evidence>
<comment type="catalytic activity">
    <reaction evidence="8 9">
        <text>a 6-O-methyl-2'-deoxyguanosine in DNA + L-cysteinyl-[protein] = S-methyl-L-cysteinyl-[protein] + a 2'-deoxyguanosine in DNA</text>
        <dbReference type="Rhea" id="RHEA:24000"/>
        <dbReference type="Rhea" id="RHEA-COMP:10131"/>
        <dbReference type="Rhea" id="RHEA-COMP:10132"/>
        <dbReference type="Rhea" id="RHEA-COMP:11367"/>
        <dbReference type="Rhea" id="RHEA-COMP:11368"/>
        <dbReference type="ChEBI" id="CHEBI:29950"/>
        <dbReference type="ChEBI" id="CHEBI:82612"/>
        <dbReference type="ChEBI" id="CHEBI:85445"/>
        <dbReference type="ChEBI" id="CHEBI:85448"/>
        <dbReference type="EC" id="2.1.1.63"/>
    </reaction>
</comment>
<evidence type="ECO:0000256" key="9">
    <source>
        <dbReference type="HAMAP-Rule" id="MF_00772"/>
    </source>
</evidence>
<feature type="domain" description="Methylguanine DNA methyltransferase ribonuclease-like" evidence="11">
    <location>
        <begin position="5"/>
        <end position="68"/>
    </location>
</feature>
<feature type="active site" description="Nucleophile; methyl group acceptor" evidence="9">
    <location>
        <position position="123"/>
    </location>
</feature>
<dbReference type="Pfam" id="PF01035">
    <property type="entry name" value="DNA_binding_1"/>
    <property type="match status" value="1"/>
</dbReference>
<gene>
    <name evidence="12" type="ORF">H9779_00595</name>
</gene>
<keyword evidence="7 9" id="KW-0234">DNA repair</keyword>
<accession>A0A9D2IBB3</accession>
<reference evidence="12" key="2">
    <citation type="submission" date="2021-04" db="EMBL/GenBank/DDBJ databases">
        <authorList>
            <person name="Gilroy R."/>
        </authorList>
    </citation>
    <scope>NUCLEOTIDE SEQUENCE</scope>
    <source>
        <strain evidence="12">CHK169-11906</strain>
    </source>
</reference>
<evidence type="ECO:0000256" key="1">
    <source>
        <dbReference type="ARBA" id="ARBA00001286"/>
    </source>
</evidence>
<comment type="miscellaneous">
    <text evidence="9">This enzyme catalyzes only one turnover and therefore is not strictly catalytic. According to one definition, an enzyme is a biocatalyst that acts repeatedly and over many reaction cycles.</text>
</comment>
<dbReference type="AlphaFoldDB" id="A0A9D2IBB3"/>
<dbReference type="SUPFAM" id="SSF46767">
    <property type="entry name" value="Methylated DNA-protein cysteine methyltransferase, C-terminal domain"/>
    <property type="match status" value="1"/>
</dbReference>
<dbReference type="InterPro" id="IPR036388">
    <property type="entry name" value="WH-like_DNA-bd_sf"/>
</dbReference>
<protein>
    <recommendedName>
        <fullName evidence="9">Methylated-DNA--protein-cysteine methyltransferase</fullName>
        <ecNumber evidence="9">2.1.1.63</ecNumber>
    </recommendedName>
    <alternativeName>
        <fullName evidence="9">6-O-methylguanine-DNA methyltransferase</fullName>
        <shortName evidence="9">MGMT</shortName>
    </alternativeName>
    <alternativeName>
        <fullName evidence="9">O-6-methylguanine-DNA-alkyltransferase</fullName>
    </alternativeName>
</protein>
<evidence type="ECO:0000256" key="5">
    <source>
        <dbReference type="ARBA" id="ARBA00022679"/>
    </source>
</evidence>
<dbReference type="Gene3D" id="1.10.10.10">
    <property type="entry name" value="Winged helix-like DNA-binding domain superfamily/Winged helix DNA-binding domain"/>
    <property type="match status" value="1"/>
</dbReference>
<evidence type="ECO:0000256" key="3">
    <source>
        <dbReference type="ARBA" id="ARBA00022490"/>
    </source>
</evidence>
<dbReference type="SUPFAM" id="SSF53155">
    <property type="entry name" value="Methylated DNA-protein cysteine methyltransferase domain"/>
    <property type="match status" value="1"/>
</dbReference>
<evidence type="ECO:0000259" key="11">
    <source>
        <dbReference type="Pfam" id="PF02870"/>
    </source>
</evidence>
<comment type="caution">
    <text evidence="12">The sequence shown here is derived from an EMBL/GenBank/DDBJ whole genome shotgun (WGS) entry which is preliminary data.</text>
</comment>
<dbReference type="HAMAP" id="MF_00772">
    <property type="entry name" value="OGT"/>
    <property type="match status" value="1"/>
</dbReference>
<dbReference type="InterPro" id="IPR036217">
    <property type="entry name" value="MethylDNA_cys_MeTrfase_DNAb"/>
</dbReference>
<dbReference type="CDD" id="cd06445">
    <property type="entry name" value="ATase"/>
    <property type="match status" value="1"/>
</dbReference>
<comment type="subcellular location">
    <subcellularLocation>
        <location evidence="9">Cytoplasm</location>
    </subcellularLocation>
</comment>
<organism evidence="12 13">
    <name type="scientific">Candidatus Alistipes avicola</name>
    <dbReference type="NCBI Taxonomy" id="2838432"/>
    <lineage>
        <taxon>Bacteria</taxon>
        <taxon>Pseudomonadati</taxon>
        <taxon>Bacteroidota</taxon>
        <taxon>Bacteroidia</taxon>
        <taxon>Bacteroidales</taxon>
        <taxon>Rikenellaceae</taxon>
        <taxon>Alistipes</taxon>
    </lineage>
</organism>
<dbReference type="NCBIfam" id="TIGR00589">
    <property type="entry name" value="ogt"/>
    <property type="match status" value="1"/>
</dbReference>
<evidence type="ECO:0000256" key="4">
    <source>
        <dbReference type="ARBA" id="ARBA00022603"/>
    </source>
</evidence>
<dbReference type="EMBL" id="DWYR01000003">
    <property type="protein sequence ID" value="HJA98090.1"/>
    <property type="molecule type" value="Genomic_DNA"/>
</dbReference>
<dbReference type="PROSITE" id="PS00374">
    <property type="entry name" value="MGMT"/>
    <property type="match status" value="1"/>
</dbReference>
<dbReference type="FunFam" id="1.10.10.10:FF:000214">
    <property type="entry name" value="Methylated-DNA--protein-cysteine methyltransferase"/>
    <property type="match status" value="1"/>
</dbReference>
<dbReference type="GO" id="GO:0005737">
    <property type="term" value="C:cytoplasm"/>
    <property type="evidence" value="ECO:0007669"/>
    <property type="project" value="UniProtKB-SubCell"/>
</dbReference>
<comment type="similarity">
    <text evidence="2 9">Belongs to the MGMT family.</text>
</comment>
<dbReference type="Gene3D" id="3.30.160.70">
    <property type="entry name" value="Methylated DNA-protein cysteine methyltransferase domain"/>
    <property type="match status" value="1"/>
</dbReference>
<evidence type="ECO:0000256" key="8">
    <source>
        <dbReference type="ARBA" id="ARBA00049348"/>
    </source>
</evidence>
<comment type="catalytic activity">
    <reaction evidence="1 9">
        <text>a 4-O-methyl-thymidine in DNA + L-cysteinyl-[protein] = a thymidine in DNA + S-methyl-L-cysteinyl-[protein]</text>
        <dbReference type="Rhea" id="RHEA:53428"/>
        <dbReference type="Rhea" id="RHEA-COMP:10131"/>
        <dbReference type="Rhea" id="RHEA-COMP:10132"/>
        <dbReference type="Rhea" id="RHEA-COMP:13555"/>
        <dbReference type="Rhea" id="RHEA-COMP:13556"/>
        <dbReference type="ChEBI" id="CHEBI:29950"/>
        <dbReference type="ChEBI" id="CHEBI:82612"/>
        <dbReference type="ChEBI" id="CHEBI:137386"/>
        <dbReference type="ChEBI" id="CHEBI:137387"/>
        <dbReference type="EC" id="2.1.1.63"/>
    </reaction>
</comment>
<keyword evidence="6 9" id="KW-0227">DNA damage</keyword>
<reference evidence="12" key="1">
    <citation type="journal article" date="2021" name="PeerJ">
        <title>Extensive microbial diversity within the chicken gut microbiome revealed by metagenomics and culture.</title>
        <authorList>
            <person name="Gilroy R."/>
            <person name="Ravi A."/>
            <person name="Getino M."/>
            <person name="Pursley I."/>
            <person name="Horton D.L."/>
            <person name="Alikhan N.F."/>
            <person name="Baker D."/>
            <person name="Gharbi K."/>
            <person name="Hall N."/>
            <person name="Watson M."/>
            <person name="Adriaenssens E.M."/>
            <person name="Foster-Nyarko E."/>
            <person name="Jarju S."/>
            <person name="Secka A."/>
            <person name="Antonio M."/>
            <person name="Oren A."/>
            <person name="Chaudhuri R.R."/>
            <person name="La Ragione R."/>
            <person name="Hildebrand F."/>
            <person name="Pallen M.J."/>
        </authorList>
    </citation>
    <scope>NUCLEOTIDE SEQUENCE</scope>
    <source>
        <strain evidence="12">CHK169-11906</strain>
    </source>
</reference>
<evidence type="ECO:0000256" key="6">
    <source>
        <dbReference type="ARBA" id="ARBA00022763"/>
    </source>
</evidence>
<dbReference type="GO" id="GO:0032259">
    <property type="term" value="P:methylation"/>
    <property type="evidence" value="ECO:0007669"/>
    <property type="project" value="UniProtKB-KW"/>
</dbReference>
<comment type="function">
    <text evidence="9">Involved in the cellular defense against the biological effects of O6-methylguanine (O6-MeG) and O4-methylthymine (O4-MeT) in DNA. Repairs the methylated nucleobase in DNA by stoichiometrically transferring the methyl group to a cysteine residue in the enzyme. This is a suicide reaction: the enzyme is irreversibly inactivated.</text>
</comment>
<dbReference type="InterPro" id="IPR008332">
    <property type="entry name" value="MethylG_MeTrfase_N"/>
</dbReference>
<dbReference type="Proteomes" id="UP000824259">
    <property type="component" value="Unassembled WGS sequence"/>
</dbReference>
<evidence type="ECO:0000256" key="7">
    <source>
        <dbReference type="ARBA" id="ARBA00023204"/>
    </source>
</evidence>
<evidence type="ECO:0000313" key="13">
    <source>
        <dbReference type="Proteomes" id="UP000824259"/>
    </source>
</evidence>
<feature type="domain" description="Methylated-DNA-[protein]-cysteine S-methyltransferase DNA binding" evidence="10">
    <location>
        <begin position="73"/>
        <end position="151"/>
    </location>
</feature>
<name>A0A9D2IBB3_9BACT</name>
<dbReference type="PANTHER" id="PTHR10815:SF5">
    <property type="entry name" value="METHYLATED-DNA--PROTEIN-CYSTEINE METHYLTRANSFERASE"/>
    <property type="match status" value="1"/>
</dbReference>
<keyword evidence="4 9" id="KW-0489">Methyltransferase</keyword>
<dbReference type="InterPro" id="IPR014048">
    <property type="entry name" value="MethylDNA_cys_MeTrfase_DNA-bd"/>
</dbReference>
<evidence type="ECO:0000256" key="2">
    <source>
        <dbReference type="ARBA" id="ARBA00008711"/>
    </source>
</evidence>
<dbReference type="PANTHER" id="PTHR10815">
    <property type="entry name" value="METHYLATED-DNA--PROTEIN-CYSTEINE METHYLTRANSFERASE"/>
    <property type="match status" value="1"/>
</dbReference>
<sequence length="156" mass="17032">MQHEQLLRTPIGTLRLIENGGAITDIKMSVECPDEPVRHSTPLLQEACSQLEAYFAGSLIRFDLPLAPQGTPYEQRVWEAIRQIPYGTTASYGQIASRIGNPQGARSIGRAAHRNPILIVIPCHRILGANGSLTGYAGGLAIKEALLHLERQSLLK</sequence>
<keyword evidence="3 9" id="KW-0963">Cytoplasm</keyword>
<dbReference type="Pfam" id="PF02870">
    <property type="entry name" value="Methyltransf_1N"/>
    <property type="match status" value="1"/>
</dbReference>
<dbReference type="InterPro" id="IPR036631">
    <property type="entry name" value="MGMT_N_sf"/>
</dbReference>